<dbReference type="RefSeq" id="WP_160631077.1">
    <property type="nucleotide sequence ID" value="NZ_WWNE01000003.1"/>
</dbReference>
<protein>
    <recommendedName>
        <fullName evidence="3">Tissue inhibitor of metalloproteinase</fullName>
    </recommendedName>
</protein>
<dbReference type="Gene3D" id="2.40.50.120">
    <property type="match status" value="1"/>
</dbReference>
<sequence length="161" mass="18358">MVAIRKINYLFFFVICLLSCNDLLSCDCSKINNLEESFKQASHVFIGTVELVNCDSEIRNNNLILGYSSIKINKIYKNAGRNVEGGILTLFNYKTSCDIPFVEGVKYLIFTDASDCYFLKTSKCDGTLKIDNLQVEDLKLLTRLSEQEGKEDPERIYPIKK</sequence>
<comment type="caution">
    <text evidence="1">The sequence shown here is derived from an EMBL/GenBank/DDBJ whole genome shotgun (WGS) entry which is preliminary data.</text>
</comment>
<dbReference type="Proteomes" id="UP000470771">
    <property type="component" value="Unassembled WGS sequence"/>
</dbReference>
<dbReference type="SUPFAM" id="SSF50242">
    <property type="entry name" value="TIMP-like"/>
    <property type="match status" value="1"/>
</dbReference>
<evidence type="ECO:0008006" key="3">
    <source>
        <dbReference type="Google" id="ProtNLM"/>
    </source>
</evidence>
<dbReference type="AlphaFoldDB" id="A0A6N9NHK7"/>
<dbReference type="EMBL" id="WWNE01000003">
    <property type="protein sequence ID" value="NBG64680.1"/>
    <property type="molecule type" value="Genomic_DNA"/>
</dbReference>
<proteinExistence type="predicted"/>
<dbReference type="InterPro" id="IPR008993">
    <property type="entry name" value="TIMP-like_OB-fold"/>
</dbReference>
<accession>A0A6N9NHK7</accession>
<gene>
    <name evidence="1" type="ORF">GQN54_01035</name>
</gene>
<keyword evidence="2" id="KW-1185">Reference proteome</keyword>
<reference evidence="1 2" key="1">
    <citation type="submission" date="2019-12" db="EMBL/GenBank/DDBJ databases">
        <authorList>
            <person name="Zhao J."/>
        </authorList>
    </citation>
    <scope>NUCLEOTIDE SEQUENCE [LARGE SCALE GENOMIC DNA]</scope>
    <source>
        <strain evidence="1 2">S-15</strain>
    </source>
</reference>
<evidence type="ECO:0000313" key="2">
    <source>
        <dbReference type="Proteomes" id="UP000470771"/>
    </source>
</evidence>
<evidence type="ECO:0000313" key="1">
    <source>
        <dbReference type="EMBL" id="NBG64680.1"/>
    </source>
</evidence>
<name>A0A6N9NHK7_9FLAO</name>
<organism evidence="1 2">
    <name type="scientific">Acidiluteibacter ferrifornacis</name>
    <dbReference type="NCBI Taxonomy" id="2692424"/>
    <lineage>
        <taxon>Bacteria</taxon>
        <taxon>Pseudomonadati</taxon>
        <taxon>Bacteroidota</taxon>
        <taxon>Flavobacteriia</taxon>
        <taxon>Flavobacteriales</taxon>
        <taxon>Cryomorphaceae</taxon>
        <taxon>Acidiluteibacter</taxon>
    </lineage>
</organism>